<dbReference type="PANTHER" id="PTHR46060:SF1">
    <property type="entry name" value="MARINER MOS1 TRANSPOSASE-LIKE PROTEIN"/>
    <property type="match status" value="1"/>
</dbReference>
<dbReference type="PANTHER" id="PTHR46060">
    <property type="entry name" value="MARINER MOS1 TRANSPOSASE-LIKE PROTEIN"/>
    <property type="match status" value="1"/>
</dbReference>
<protein>
    <recommendedName>
        <fullName evidence="3">Mos1 transposase HTH domain-containing protein</fullName>
    </recommendedName>
</protein>
<name>A0A016SYU9_9BILA</name>
<dbReference type="EMBL" id="JARK01001490">
    <property type="protein sequence ID" value="EYB95938.1"/>
    <property type="molecule type" value="Genomic_DNA"/>
</dbReference>
<evidence type="ECO:0000313" key="2">
    <source>
        <dbReference type="Proteomes" id="UP000024635"/>
    </source>
</evidence>
<proteinExistence type="predicted"/>
<evidence type="ECO:0000313" key="1">
    <source>
        <dbReference type="EMBL" id="EYB95938.1"/>
    </source>
</evidence>
<accession>A0A016SYU9</accession>
<sequence>MRFKQRAVVEFLFHEGILANKIHFRQQNVHKEEVLSYSQVKFRTAELRRGRKSINDEERCGRSASATSEENVAAVENMVLQNRRISIA</sequence>
<comment type="caution">
    <text evidence="1">The sequence shown here is derived from an EMBL/GenBank/DDBJ whole genome shotgun (WGS) entry which is preliminary data.</text>
</comment>
<gene>
    <name evidence="1" type="primary">Acey_s0154.g2954</name>
    <name evidence="1" type="ORF">Y032_0154g2954</name>
</gene>
<keyword evidence="2" id="KW-1185">Reference proteome</keyword>
<dbReference type="InterPro" id="IPR052709">
    <property type="entry name" value="Transposase-MT_Hybrid"/>
</dbReference>
<reference evidence="2" key="1">
    <citation type="journal article" date="2015" name="Nat. Genet.">
        <title>The genome and transcriptome of the zoonotic hookworm Ancylostoma ceylanicum identify infection-specific gene families.</title>
        <authorList>
            <person name="Schwarz E.M."/>
            <person name="Hu Y."/>
            <person name="Antoshechkin I."/>
            <person name="Miller M.M."/>
            <person name="Sternberg P.W."/>
            <person name="Aroian R.V."/>
        </authorList>
    </citation>
    <scope>NUCLEOTIDE SEQUENCE</scope>
    <source>
        <strain evidence="2">HY135</strain>
    </source>
</reference>
<organism evidence="1 2">
    <name type="scientific">Ancylostoma ceylanicum</name>
    <dbReference type="NCBI Taxonomy" id="53326"/>
    <lineage>
        <taxon>Eukaryota</taxon>
        <taxon>Metazoa</taxon>
        <taxon>Ecdysozoa</taxon>
        <taxon>Nematoda</taxon>
        <taxon>Chromadorea</taxon>
        <taxon>Rhabditida</taxon>
        <taxon>Rhabditina</taxon>
        <taxon>Rhabditomorpha</taxon>
        <taxon>Strongyloidea</taxon>
        <taxon>Ancylostomatidae</taxon>
        <taxon>Ancylostomatinae</taxon>
        <taxon>Ancylostoma</taxon>
    </lineage>
</organism>
<dbReference type="AlphaFoldDB" id="A0A016SYU9"/>
<evidence type="ECO:0008006" key="3">
    <source>
        <dbReference type="Google" id="ProtNLM"/>
    </source>
</evidence>
<dbReference type="OrthoDB" id="6436711at2759"/>
<dbReference type="Proteomes" id="UP000024635">
    <property type="component" value="Unassembled WGS sequence"/>
</dbReference>